<evidence type="ECO:0000313" key="3">
    <source>
        <dbReference type="Proteomes" id="UP000011115"/>
    </source>
</evidence>
<keyword evidence="3" id="KW-1185">Reference proteome</keyword>
<dbReference type="InParanoid" id="M1DAR1"/>
<organism evidence="2 3">
    <name type="scientific">Solanum tuberosum</name>
    <name type="common">Potato</name>
    <dbReference type="NCBI Taxonomy" id="4113"/>
    <lineage>
        <taxon>Eukaryota</taxon>
        <taxon>Viridiplantae</taxon>
        <taxon>Streptophyta</taxon>
        <taxon>Embryophyta</taxon>
        <taxon>Tracheophyta</taxon>
        <taxon>Spermatophyta</taxon>
        <taxon>Magnoliopsida</taxon>
        <taxon>eudicotyledons</taxon>
        <taxon>Gunneridae</taxon>
        <taxon>Pentapetalae</taxon>
        <taxon>asterids</taxon>
        <taxon>lamiids</taxon>
        <taxon>Solanales</taxon>
        <taxon>Solanaceae</taxon>
        <taxon>Solanoideae</taxon>
        <taxon>Solaneae</taxon>
        <taxon>Solanum</taxon>
    </lineage>
</organism>
<evidence type="ECO:0000313" key="2">
    <source>
        <dbReference type="EnsemblPlants" id="PGSC0003DMT400085989"/>
    </source>
</evidence>
<name>M1DAR1_SOLTU</name>
<dbReference type="HOGENOM" id="CLU_2201748_0_0_1"/>
<reference evidence="2" key="2">
    <citation type="submission" date="2015-06" db="UniProtKB">
        <authorList>
            <consortium name="EnsemblPlants"/>
        </authorList>
    </citation>
    <scope>IDENTIFICATION</scope>
    <source>
        <strain evidence="2">DM1-3 516 R44</strain>
    </source>
</reference>
<evidence type="ECO:0000256" key="1">
    <source>
        <dbReference type="SAM" id="MobiDB-lite"/>
    </source>
</evidence>
<dbReference type="Gramene" id="PGSC0003DMT400085989">
    <property type="protein sequence ID" value="PGSC0003DMT400085989"/>
    <property type="gene ID" value="PGSC0003DMG400035560"/>
</dbReference>
<dbReference type="EnsemblPlants" id="PGSC0003DMT400085989">
    <property type="protein sequence ID" value="PGSC0003DMT400085989"/>
    <property type="gene ID" value="PGSC0003DMG400035560"/>
</dbReference>
<dbReference type="Proteomes" id="UP000011115">
    <property type="component" value="Unassembled WGS sequence"/>
</dbReference>
<sequence length="108" mass="11865">MDSSVKLGEPKAQSSTRRTGIARPKVAGRDIPPRKRAHKIMINEDAAASRGQENRVKLQSYERSIYDTIASSSSSSYNDNRDSGPDTTSTCPPPQSLNRLKAEGLRTF</sequence>
<dbReference type="PaxDb" id="4113-PGSC0003DMT400085989"/>
<protein>
    <recommendedName>
        <fullName evidence="4">Integrase core domain containing protein</fullName>
    </recommendedName>
</protein>
<dbReference type="AlphaFoldDB" id="M1DAR1"/>
<accession>M1DAR1</accession>
<reference evidence="3" key="1">
    <citation type="journal article" date="2011" name="Nature">
        <title>Genome sequence and analysis of the tuber crop potato.</title>
        <authorList>
            <consortium name="The Potato Genome Sequencing Consortium"/>
        </authorList>
    </citation>
    <scope>NUCLEOTIDE SEQUENCE [LARGE SCALE GENOMIC DNA]</scope>
    <source>
        <strain evidence="3">cv. DM1-3 516 R44</strain>
    </source>
</reference>
<evidence type="ECO:0008006" key="4">
    <source>
        <dbReference type="Google" id="ProtNLM"/>
    </source>
</evidence>
<feature type="region of interest" description="Disordered" evidence="1">
    <location>
        <begin position="1"/>
        <end position="36"/>
    </location>
</feature>
<proteinExistence type="predicted"/>
<feature type="region of interest" description="Disordered" evidence="1">
    <location>
        <begin position="68"/>
        <end position="108"/>
    </location>
</feature>